<feature type="domain" description="AAA+ ATPase" evidence="5">
    <location>
        <begin position="121"/>
        <end position="253"/>
    </location>
</feature>
<dbReference type="SUPFAM" id="SSF52540">
    <property type="entry name" value="P-loop containing nucleoside triphosphate hydrolases"/>
    <property type="match status" value="1"/>
</dbReference>
<reference evidence="6 7" key="1">
    <citation type="journal article" date="2019" name="Int. J. Syst. Evol. Microbiol.">
        <title>The Global Catalogue of Microorganisms (GCM) 10K type strain sequencing project: providing services to taxonomists for standard genome sequencing and annotation.</title>
        <authorList>
            <consortium name="The Broad Institute Genomics Platform"/>
            <consortium name="The Broad Institute Genome Sequencing Center for Infectious Disease"/>
            <person name="Wu L."/>
            <person name="Ma J."/>
        </authorList>
    </citation>
    <scope>NUCLEOTIDE SEQUENCE [LARGE SCALE GENOMIC DNA]</scope>
    <source>
        <strain evidence="6 7">JCM 1407</strain>
    </source>
</reference>
<dbReference type="InterPro" id="IPR027417">
    <property type="entry name" value="P-loop_NTPase"/>
</dbReference>
<dbReference type="InterPro" id="IPR050221">
    <property type="entry name" value="26S_Proteasome_ATPase"/>
</dbReference>
<evidence type="ECO:0000256" key="3">
    <source>
        <dbReference type="ARBA" id="ARBA00022840"/>
    </source>
</evidence>
<dbReference type="InterPro" id="IPR003959">
    <property type="entry name" value="ATPase_AAA_core"/>
</dbReference>
<evidence type="ECO:0000313" key="6">
    <source>
        <dbReference type="EMBL" id="GAA0733691.1"/>
    </source>
</evidence>
<keyword evidence="3 4" id="KW-0067">ATP-binding</keyword>
<dbReference type="RefSeq" id="WP_343758494.1">
    <property type="nucleotide sequence ID" value="NZ_BAAACG010000003.1"/>
</dbReference>
<comment type="similarity">
    <text evidence="1 4">Belongs to the AAA ATPase family.</text>
</comment>
<dbReference type="Proteomes" id="UP001501510">
    <property type="component" value="Unassembled WGS sequence"/>
</dbReference>
<dbReference type="SMART" id="SM00382">
    <property type="entry name" value="AAA"/>
    <property type="match status" value="1"/>
</dbReference>
<dbReference type="Gene3D" id="3.40.50.300">
    <property type="entry name" value="P-loop containing nucleotide triphosphate hydrolases"/>
    <property type="match status" value="1"/>
</dbReference>
<comment type="caution">
    <text evidence="6">The sequence shown here is derived from an EMBL/GenBank/DDBJ whole genome shotgun (WGS) entry which is preliminary data.</text>
</comment>
<keyword evidence="7" id="KW-1185">Reference proteome</keyword>
<dbReference type="PANTHER" id="PTHR23073">
    <property type="entry name" value="26S PROTEASOME REGULATORY SUBUNIT"/>
    <property type="match status" value="1"/>
</dbReference>
<dbReference type="PROSITE" id="PS00674">
    <property type="entry name" value="AAA"/>
    <property type="match status" value="1"/>
</dbReference>
<evidence type="ECO:0000256" key="2">
    <source>
        <dbReference type="ARBA" id="ARBA00022741"/>
    </source>
</evidence>
<accession>A0ABN1JAT4</accession>
<gene>
    <name evidence="6" type="ORF">GCM10008906_04870</name>
</gene>
<evidence type="ECO:0000256" key="4">
    <source>
        <dbReference type="RuleBase" id="RU003651"/>
    </source>
</evidence>
<dbReference type="Pfam" id="PF00004">
    <property type="entry name" value="AAA"/>
    <property type="match status" value="1"/>
</dbReference>
<proteinExistence type="inferred from homology"/>
<evidence type="ECO:0000256" key="1">
    <source>
        <dbReference type="ARBA" id="ARBA00006914"/>
    </source>
</evidence>
<dbReference type="GO" id="GO:0005524">
    <property type="term" value="F:ATP binding"/>
    <property type="evidence" value="ECO:0007669"/>
    <property type="project" value="UniProtKB-KW"/>
</dbReference>
<sequence>MKYFIEISKIIDGAIKLDKVKVENYIRLLMKKLEKDGDDKAAIKLKGLLEKNSSNSLNPMDISSISKTPVDFESRIPMADVIMPESNTDTIILSNKNEMELDAFLLSYKKSDELYSLGLDLPNTLIMFGPPGCGKTKCASYIASKLELPLIVARLDSMISSYLGTTAKNIRNLFEYAQKTPCVLFLDEFDAIAKARDDNNELGELKRVVNSLLQNIDSLGSNTLLVAATNHEELLDKAIWRRFHYKMNIVLPDLEGRKKLIRLFIKNIIKITDKELEMVGLACKGMNGAEIEEVINKAIQKSIIFENEFNINSIFNEIFTIKINIDSNLTLKQIQKLKIKYLRGLDEKIFSYSVISNILKISKSQISVMLKE</sequence>
<keyword evidence="2 4" id="KW-0547">Nucleotide-binding</keyword>
<dbReference type="InterPro" id="IPR003593">
    <property type="entry name" value="AAA+_ATPase"/>
</dbReference>
<dbReference type="CDD" id="cd19481">
    <property type="entry name" value="RecA-like_protease"/>
    <property type="match status" value="1"/>
</dbReference>
<protein>
    <submittedName>
        <fullName evidence="6">ATP-binding protein</fullName>
    </submittedName>
</protein>
<dbReference type="Gene3D" id="1.10.8.60">
    <property type="match status" value="1"/>
</dbReference>
<evidence type="ECO:0000313" key="7">
    <source>
        <dbReference type="Proteomes" id="UP001501510"/>
    </source>
</evidence>
<dbReference type="EMBL" id="BAAACG010000003">
    <property type="protein sequence ID" value="GAA0733691.1"/>
    <property type="molecule type" value="Genomic_DNA"/>
</dbReference>
<evidence type="ECO:0000259" key="5">
    <source>
        <dbReference type="SMART" id="SM00382"/>
    </source>
</evidence>
<name>A0ABN1JAT4_9CLOT</name>
<dbReference type="InterPro" id="IPR003960">
    <property type="entry name" value="ATPase_AAA_CS"/>
</dbReference>
<organism evidence="6 7">
    <name type="scientific">Clostridium oceanicum</name>
    <dbReference type="NCBI Taxonomy" id="1543"/>
    <lineage>
        <taxon>Bacteria</taxon>
        <taxon>Bacillati</taxon>
        <taxon>Bacillota</taxon>
        <taxon>Clostridia</taxon>
        <taxon>Eubacteriales</taxon>
        <taxon>Clostridiaceae</taxon>
        <taxon>Clostridium</taxon>
    </lineage>
</organism>